<proteinExistence type="predicted"/>
<organism evidence="2">
    <name type="scientific">Drosophila miranda</name>
    <name type="common">Fruit fly</name>
    <dbReference type="NCBI Taxonomy" id="7229"/>
    <lineage>
        <taxon>Eukaryota</taxon>
        <taxon>Metazoa</taxon>
        <taxon>Ecdysozoa</taxon>
        <taxon>Arthropoda</taxon>
        <taxon>Hexapoda</taxon>
        <taxon>Insecta</taxon>
        <taxon>Pterygota</taxon>
        <taxon>Neoptera</taxon>
        <taxon>Endopterygota</taxon>
        <taxon>Diptera</taxon>
        <taxon>Brachycera</taxon>
        <taxon>Muscomorpha</taxon>
        <taxon>Ephydroidea</taxon>
        <taxon>Drosophilidae</taxon>
        <taxon>Drosophila</taxon>
        <taxon>Sophophora</taxon>
    </lineage>
</organism>
<evidence type="ECO:0000313" key="3">
    <source>
        <dbReference type="FlyBase" id="FBgn0063547"/>
    </source>
</evidence>
<gene>
    <name evidence="3" type="primary">ORF0</name>
</gene>
<dbReference type="AlphaFoldDB" id="V9H1F8"/>
<dbReference type="FlyBase" id="FBgn0063547">
    <property type="gene designation" value="Dmir\TRIM\ORF0"/>
</dbReference>
<feature type="non-terminal residue" evidence="2">
    <location>
        <position position="1"/>
    </location>
</feature>
<protein>
    <submittedName>
        <fullName evidence="2">D.miranda DNA sequence of the TRIM transposon</fullName>
    </submittedName>
</protein>
<dbReference type="Pfam" id="PF00078">
    <property type="entry name" value="RVT_1"/>
    <property type="match status" value="1"/>
</dbReference>
<name>V9H1F8_DROMI</name>
<feature type="domain" description="Reverse transcriptase" evidence="1">
    <location>
        <begin position="15"/>
        <end position="75"/>
    </location>
</feature>
<reference evidence="2" key="1">
    <citation type="journal article" date="1991" name="Chromosoma">
        <title>Preferential Y chromosomal location of TRIM, a novel transposable element of Drosophila miranda, obscura group.</title>
        <authorList>
            <person name="Steinemann M."/>
            <person name="Steinemann S."/>
        </authorList>
    </citation>
    <scope>NUCLEOTIDE SEQUENCE</scope>
</reference>
<evidence type="ECO:0000259" key="1">
    <source>
        <dbReference type="Pfam" id="PF00078"/>
    </source>
</evidence>
<accession>V9H1F8</accession>
<dbReference type="InterPro" id="IPR000477">
    <property type="entry name" value="RT_dom"/>
</dbReference>
<dbReference type="EMBL" id="X59239">
    <property type="protein sequence ID" value="CAA41924.1"/>
    <property type="molecule type" value="Genomic_DNA"/>
</dbReference>
<sequence length="83" mass="8816">GITGDANVYQICQQRHTAGRVLSPLLWNVAVNTLLREIEGGGCRVVAYADDVAIAFSGKFPQTLCECITSTLTKMSNGQTNAG</sequence>
<evidence type="ECO:0000313" key="2">
    <source>
        <dbReference type="EMBL" id="CAA41924.1"/>
    </source>
</evidence>